<evidence type="ECO:0000256" key="3">
    <source>
        <dbReference type="ARBA" id="ARBA00022553"/>
    </source>
</evidence>
<dbReference type="Gene3D" id="1.10.287.130">
    <property type="match status" value="1"/>
</dbReference>
<dbReference type="OrthoDB" id="358279at2"/>
<dbReference type="SMART" id="SM00388">
    <property type="entry name" value="HisKA"/>
    <property type="match status" value="1"/>
</dbReference>
<dbReference type="InterPro" id="IPR036890">
    <property type="entry name" value="HATPase_C_sf"/>
</dbReference>
<dbReference type="InterPro" id="IPR013783">
    <property type="entry name" value="Ig-like_fold"/>
</dbReference>
<dbReference type="STRING" id="1236989.JCM15548_11622"/>
<dbReference type="Gene3D" id="2.60.40.10">
    <property type="entry name" value="Immunoglobulins"/>
    <property type="match status" value="1"/>
</dbReference>
<dbReference type="EMBL" id="BAZW01000009">
    <property type="protein sequence ID" value="GAO29435.1"/>
    <property type="molecule type" value="Genomic_DNA"/>
</dbReference>
<comment type="caution">
    <text evidence="14">The sequence shown here is derived from an EMBL/GenBank/DDBJ whole genome shotgun (WGS) entry which is preliminary data.</text>
</comment>
<evidence type="ECO:0000256" key="5">
    <source>
        <dbReference type="ARBA" id="ARBA00022777"/>
    </source>
</evidence>
<evidence type="ECO:0000259" key="13">
    <source>
        <dbReference type="PROSITE" id="PS50110"/>
    </source>
</evidence>
<dbReference type="AlphaFoldDB" id="A0A0E9LX60"/>
<dbReference type="RefSeq" id="WP_157482488.1">
    <property type="nucleotide sequence ID" value="NZ_BAZW01000009.1"/>
</dbReference>
<evidence type="ECO:0000259" key="11">
    <source>
        <dbReference type="PROSITE" id="PS01124"/>
    </source>
</evidence>
<proteinExistence type="predicted"/>
<dbReference type="SMART" id="SM00448">
    <property type="entry name" value="REC"/>
    <property type="match status" value="1"/>
</dbReference>
<feature type="transmembrane region" description="Helical" evidence="10">
    <location>
        <begin position="194"/>
        <end position="214"/>
    </location>
</feature>
<dbReference type="PROSITE" id="PS00041">
    <property type="entry name" value="HTH_ARAC_FAMILY_1"/>
    <property type="match status" value="1"/>
</dbReference>
<evidence type="ECO:0000256" key="10">
    <source>
        <dbReference type="SAM" id="Phobius"/>
    </source>
</evidence>
<dbReference type="GO" id="GO:0043565">
    <property type="term" value="F:sequence-specific DNA binding"/>
    <property type="evidence" value="ECO:0007669"/>
    <property type="project" value="InterPro"/>
</dbReference>
<dbReference type="InterPro" id="IPR005467">
    <property type="entry name" value="His_kinase_dom"/>
</dbReference>
<dbReference type="PROSITE" id="PS01124">
    <property type="entry name" value="HTH_ARAC_FAMILY_2"/>
    <property type="match status" value="1"/>
</dbReference>
<evidence type="ECO:0000313" key="15">
    <source>
        <dbReference type="Proteomes" id="UP000032900"/>
    </source>
</evidence>
<dbReference type="FunFam" id="2.60.40.10:FF:000791">
    <property type="entry name" value="Two-component system sensor histidine kinase/response regulator"/>
    <property type="match status" value="1"/>
</dbReference>
<dbReference type="GO" id="GO:0003700">
    <property type="term" value="F:DNA-binding transcription factor activity"/>
    <property type="evidence" value="ECO:0007669"/>
    <property type="project" value="InterPro"/>
</dbReference>
<keyword evidence="10" id="KW-0812">Transmembrane</keyword>
<evidence type="ECO:0000256" key="7">
    <source>
        <dbReference type="ARBA" id="ARBA00023125"/>
    </source>
</evidence>
<dbReference type="GO" id="GO:0000155">
    <property type="term" value="F:phosphorelay sensor kinase activity"/>
    <property type="evidence" value="ECO:0007669"/>
    <property type="project" value="InterPro"/>
</dbReference>
<gene>
    <name evidence="14" type="ORF">JCM15548_11622</name>
</gene>
<keyword evidence="6" id="KW-0805">Transcription regulation</keyword>
<dbReference type="CDD" id="cd00082">
    <property type="entry name" value="HisKA"/>
    <property type="match status" value="1"/>
</dbReference>
<dbReference type="SUPFAM" id="SSF55874">
    <property type="entry name" value="ATPase domain of HSP90 chaperone/DNA topoisomerase II/histidine kinase"/>
    <property type="match status" value="1"/>
</dbReference>
<dbReference type="Gene3D" id="1.10.10.60">
    <property type="entry name" value="Homeodomain-like"/>
    <property type="match status" value="1"/>
</dbReference>
<dbReference type="InterPro" id="IPR015943">
    <property type="entry name" value="WD40/YVTN_repeat-like_dom_sf"/>
</dbReference>
<dbReference type="InterPro" id="IPR004358">
    <property type="entry name" value="Sig_transdc_His_kin-like_C"/>
</dbReference>
<evidence type="ECO:0000313" key="14">
    <source>
        <dbReference type="EMBL" id="GAO29435.1"/>
    </source>
</evidence>
<dbReference type="InterPro" id="IPR018062">
    <property type="entry name" value="HTH_AraC-typ_CS"/>
</dbReference>
<dbReference type="Pfam" id="PF07495">
    <property type="entry name" value="Y_Y_Y"/>
    <property type="match status" value="1"/>
</dbReference>
<evidence type="ECO:0000256" key="8">
    <source>
        <dbReference type="ARBA" id="ARBA00023163"/>
    </source>
</evidence>
<dbReference type="PROSITE" id="PS50109">
    <property type="entry name" value="HIS_KIN"/>
    <property type="match status" value="1"/>
</dbReference>
<protein>
    <recommendedName>
        <fullName evidence="2">histidine kinase</fullName>
        <ecNumber evidence="2">2.7.13.3</ecNumber>
    </recommendedName>
</protein>
<dbReference type="Proteomes" id="UP000032900">
    <property type="component" value="Unassembled WGS sequence"/>
</dbReference>
<dbReference type="Pfam" id="PF00512">
    <property type="entry name" value="HisKA"/>
    <property type="match status" value="1"/>
</dbReference>
<accession>A0A0E9LX60</accession>
<evidence type="ECO:0000256" key="4">
    <source>
        <dbReference type="ARBA" id="ARBA00022679"/>
    </source>
</evidence>
<dbReference type="PROSITE" id="PS50110">
    <property type="entry name" value="RESPONSE_REGULATORY"/>
    <property type="match status" value="1"/>
</dbReference>
<dbReference type="PANTHER" id="PTHR43547:SF2">
    <property type="entry name" value="HYBRID SIGNAL TRANSDUCTION HISTIDINE KINASE C"/>
    <property type="match status" value="1"/>
</dbReference>
<dbReference type="FunFam" id="1.10.287.130:FF:000045">
    <property type="entry name" value="Two-component system sensor histidine kinase/response regulator"/>
    <property type="match status" value="1"/>
</dbReference>
<evidence type="ECO:0000256" key="6">
    <source>
        <dbReference type="ARBA" id="ARBA00023015"/>
    </source>
</evidence>
<comment type="catalytic activity">
    <reaction evidence="1">
        <text>ATP + protein L-histidine = ADP + protein N-phospho-L-histidine.</text>
        <dbReference type="EC" id="2.7.13.3"/>
    </reaction>
</comment>
<dbReference type="Gene3D" id="2.130.10.10">
    <property type="entry name" value="YVTN repeat-like/Quinoprotein amine dehydrogenase"/>
    <property type="match status" value="1"/>
</dbReference>
<dbReference type="InterPro" id="IPR001789">
    <property type="entry name" value="Sig_transdc_resp-reg_receiver"/>
</dbReference>
<dbReference type="FunFam" id="3.30.565.10:FF:000006">
    <property type="entry name" value="Sensor histidine kinase WalK"/>
    <property type="match status" value="1"/>
</dbReference>
<dbReference type="InterPro" id="IPR018060">
    <property type="entry name" value="HTH_AraC"/>
</dbReference>
<name>A0A0E9LX60_9BACT</name>
<dbReference type="EC" id="2.7.13.3" evidence="2"/>
<dbReference type="InterPro" id="IPR036097">
    <property type="entry name" value="HisK_dim/P_sf"/>
</dbReference>
<dbReference type="InterPro" id="IPR011123">
    <property type="entry name" value="Y_Y_Y"/>
</dbReference>
<dbReference type="CDD" id="cd17574">
    <property type="entry name" value="REC_OmpR"/>
    <property type="match status" value="1"/>
</dbReference>
<feature type="domain" description="HTH araC/xylS-type" evidence="11">
    <location>
        <begin position="655"/>
        <end position="754"/>
    </location>
</feature>
<dbReference type="SMART" id="SM00342">
    <property type="entry name" value="HTH_ARAC"/>
    <property type="match status" value="1"/>
</dbReference>
<feature type="domain" description="Histidine kinase" evidence="12">
    <location>
        <begin position="247"/>
        <end position="471"/>
    </location>
</feature>
<sequence length="755" mass="85668">MSHKRGISRVDIDDETITNFTVRVANRGYEFMDGAGYRDSITGRLYFGGLDGYVSFLPDKMQGNQYPPEARITHLYLNNERVLPGREVGGKVLLKKPVYLTSSLVLDYDQRNFALEFSAMHYANPAHNRYAYYLEGFDSDWVEGDGRFRRAVYNGLPPGDYVFRLKAANSNGVWHSQETSLAIRILPPWWRGPLAYIGYFLVLLLIVMGVYYVFLVKWRLKHQIELERFEIDKLKEMQSLRSRFFTSISHELRTPLTLILDPVERMINTEITPEDKGRYLSLIQKNAQRLLRLLNQLLAFKRIESGHESFNWQPAALQKLLYAIYASFEVKAATRGIDYRFESELPQLLVWADVDKMEKVFYNLLGNAFKYTPQGGRISMEVSEVAGRKREPDGPVYVQIIVRDSGEGIAPEIQNQIFELFYKANELADQNSNGVGLAYIRELVLLHKGEISVESQVGKGACFKVVLPLTVVNDQSITADLPASFLTSVDDGDPSASLEAGVDVEISTILLVEDDHDIRNYMAETLQPFYQVLQASNGQMGFERALKNHPDLVITDVVMPELSGLELCEKLRNDMRTCFIPVIMLTSLSDSEAHVEGVESGADVYLTKPFQSTLLLAQIRRLLASRDQIRERLIAIAEKGSSEPSPASVEEAPVDEFLSRVRQHVEEGVFDVQELAECLHLSRTQLYRKVKATSGQSVSELVTGIRMKFATDLLRSGENNVNEVADRLGYSEPGNFSRAFQKYYGQTPRSFMQNR</sequence>
<evidence type="ECO:0000256" key="9">
    <source>
        <dbReference type="PROSITE-ProRule" id="PRU00169"/>
    </source>
</evidence>
<dbReference type="SMART" id="SM00387">
    <property type="entry name" value="HATPase_c"/>
    <property type="match status" value="1"/>
</dbReference>
<keyword evidence="3 9" id="KW-0597">Phosphoprotein</keyword>
<reference evidence="14 15" key="1">
    <citation type="journal article" date="2015" name="Microbes Environ.">
        <title>Distribution and evolution of nitrogen fixation genes in the phylum bacteroidetes.</title>
        <authorList>
            <person name="Inoue J."/>
            <person name="Oshima K."/>
            <person name="Suda W."/>
            <person name="Sakamoto M."/>
            <person name="Iino T."/>
            <person name="Noda S."/>
            <person name="Hongoh Y."/>
            <person name="Hattori M."/>
            <person name="Ohkuma M."/>
        </authorList>
    </citation>
    <scope>NUCLEOTIDE SEQUENCE [LARGE SCALE GENOMIC DNA]</scope>
    <source>
        <strain evidence="14">JCM 15548</strain>
    </source>
</reference>
<keyword evidence="8" id="KW-0804">Transcription</keyword>
<keyword evidence="10" id="KW-0472">Membrane</keyword>
<dbReference type="Pfam" id="PF02518">
    <property type="entry name" value="HATPase_c"/>
    <property type="match status" value="1"/>
</dbReference>
<dbReference type="InterPro" id="IPR011006">
    <property type="entry name" value="CheY-like_superfamily"/>
</dbReference>
<dbReference type="SUPFAM" id="SSF52172">
    <property type="entry name" value="CheY-like"/>
    <property type="match status" value="1"/>
</dbReference>
<dbReference type="InterPro" id="IPR003661">
    <property type="entry name" value="HisK_dim/P_dom"/>
</dbReference>
<keyword evidence="5" id="KW-0418">Kinase</keyword>
<feature type="modified residue" description="4-aspartylphosphate" evidence="9">
    <location>
        <position position="556"/>
    </location>
</feature>
<keyword evidence="10" id="KW-1133">Transmembrane helix</keyword>
<keyword evidence="4" id="KW-0808">Transferase</keyword>
<dbReference type="SUPFAM" id="SSF47384">
    <property type="entry name" value="Homodimeric domain of signal transducing histidine kinase"/>
    <property type="match status" value="1"/>
</dbReference>
<dbReference type="InterPro" id="IPR009057">
    <property type="entry name" value="Homeodomain-like_sf"/>
</dbReference>
<dbReference type="PRINTS" id="PR00344">
    <property type="entry name" value="BCTRLSENSOR"/>
</dbReference>
<evidence type="ECO:0000256" key="1">
    <source>
        <dbReference type="ARBA" id="ARBA00000085"/>
    </source>
</evidence>
<organism evidence="14 15">
    <name type="scientific">Geofilum rubicundum JCM 15548</name>
    <dbReference type="NCBI Taxonomy" id="1236989"/>
    <lineage>
        <taxon>Bacteria</taxon>
        <taxon>Pseudomonadati</taxon>
        <taxon>Bacteroidota</taxon>
        <taxon>Bacteroidia</taxon>
        <taxon>Marinilabiliales</taxon>
        <taxon>Marinilabiliaceae</taxon>
        <taxon>Geofilum</taxon>
    </lineage>
</organism>
<feature type="domain" description="Response regulatory" evidence="13">
    <location>
        <begin position="508"/>
        <end position="623"/>
    </location>
</feature>
<evidence type="ECO:0000259" key="12">
    <source>
        <dbReference type="PROSITE" id="PS50109"/>
    </source>
</evidence>
<dbReference type="Gene3D" id="3.30.565.10">
    <property type="entry name" value="Histidine kinase-like ATPase, C-terminal domain"/>
    <property type="match status" value="1"/>
</dbReference>
<dbReference type="Pfam" id="PF12833">
    <property type="entry name" value="HTH_18"/>
    <property type="match status" value="1"/>
</dbReference>
<evidence type="ECO:0000256" key="2">
    <source>
        <dbReference type="ARBA" id="ARBA00012438"/>
    </source>
</evidence>
<dbReference type="PANTHER" id="PTHR43547">
    <property type="entry name" value="TWO-COMPONENT HISTIDINE KINASE"/>
    <property type="match status" value="1"/>
</dbReference>
<keyword evidence="7 14" id="KW-0238">DNA-binding</keyword>
<dbReference type="SUPFAM" id="SSF46689">
    <property type="entry name" value="Homeodomain-like"/>
    <property type="match status" value="1"/>
</dbReference>
<keyword evidence="15" id="KW-1185">Reference proteome</keyword>
<dbReference type="Gene3D" id="3.40.50.2300">
    <property type="match status" value="1"/>
</dbReference>
<dbReference type="Pfam" id="PF00072">
    <property type="entry name" value="Response_reg"/>
    <property type="match status" value="1"/>
</dbReference>
<dbReference type="InterPro" id="IPR003594">
    <property type="entry name" value="HATPase_dom"/>
</dbReference>